<dbReference type="GO" id="GO:0006897">
    <property type="term" value="P:endocytosis"/>
    <property type="evidence" value="ECO:0007669"/>
    <property type="project" value="InterPro"/>
</dbReference>
<dbReference type="AlphaFoldDB" id="A0A518HQN1"/>
<evidence type="ECO:0000313" key="2">
    <source>
        <dbReference type="EMBL" id="QDV43152.1"/>
    </source>
</evidence>
<dbReference type="InterPro" id="IPR012320">
    <property type="entry name" value="SHD_dom"/>
</dbReference>
<evidence type="ECO:0000259" key="1">
    <source>
        <dbReference type="PROSITE" id="PS51070"/>
    </source>
</evidence>
<dbReference type="InterPro" id="IPR006342">
    <property type="entry name" value="FkbM_mtfrase"/>
</dbReference>
<dbReference type="SUPFAM" id="SSF53335">
    <property type="entry name" value="S-adenosyl-L-methionine-dependent methyltransferases"/>
    <property type="match status" value="1"/>
</dbReference>
<dbReference type="PROSITE" id="PS51070">
    <property type="entry name" value="SHD"/>
    <property type="match status" value="1"/>
</dbReference>
<proteinExistence type="predicted"/>
<dbReference type="RefSeq" id="WP_145387038.1">
    <property type="nucleotide sequence ID" value="NZ_CP037423.1"/>
</dbReference>
<dbReference type="KEGG" id="snep:Enr13x_30060"/>
<name>A0A518HQN1_9BACT</name>
<sequence length="263" mass="29804">MKNTLRQLAKRTPFYSAYQRYRQEQLRLTTIKQLKSWDAEDEQRKAFYSNFVQPGSIVFDVGANLGNRAKVFLALGAKTIGVEPQPYCQEVLRQGLANKDGFHLESCALGTEPGEAEMFVSSAHTISSMSKEWIQDVKESGRFAEHNWDQTIRVPVKTMDDMIDQYGTPAFVKVDVEGFELAVVSGLSKPVGAISLEFVPEHLENTLQCVDRLAAIAPTKFRYSLWDNMEWGMEDWVGADQIKHILTQLDNDKWGDLFARTTA</sequence>
<dbReference type="InterPro" id="IPR052514">
    <property type="entry name" value="SAM-dependent_MTase"/>
</dbReference>
<organism evidence="2 3">
    <name type="scientific">Stieleria neptunia</name>
    <dbReference type="NCBI Taxonomy" id="2527979"/>
    <lineage>
        <taxon>Bacteria</taxon>
        <taxon>Pseudomonadati</taxon>
        <taxon>Planctomycetota</taxon>
        <taxon>Planctomycetia</taxon>
        <taxon>Pirellulales</taxon>
        <taxon>Pirellulaceae</taxon>
        <taxon>Stieleria</taxon>
    </lineage>
</organism>
<reference evidence="2 3" key="1">
    <citation type="submission" date="2019-03" db="EMBL/GenBank/DDBJ databases">
        <title>Deep-cultivation of Planctomycetes and their phenomic and genomic characterization uncovers novel biology.</title>
        <authorList>
            <person name="Wiegand S."/>
            <person name="Jogler M."/>
            <person name="Boedeker C."/>
            <person name="Pinto D."/>
            <person name="Vollmers J."/>
            <person name="Rivas-Marin E."/>
            <person name="Kohn T."/>
            <person name="Peeters S.H."/>
            <person name="Heuer A."/>
            <person name="Rast P."/>
            <person name="Oberbeckmann S."/>
            <person name="Bunk B."/>
            <person name="Jeske O."/>
            <person name="Meyerdierks A."/>
            <person name="Storesund J.E."/>
            <person name="Kallscheuer N."/>
            <person name="Luecker S."/>
            <person name="Lage O.M."/>
            <person name="Pohl T."/>
            <person name="Merkel B.J."/>
            <person name="Hornburger P."/>
            <person name="Mueller R.-W."/>
            <person name="Bruemmer F."/>
            <person name="Labrenz M."/>
            <person name="Spormann A.M."/>
            <person name="Op den Camp H."/>
            <person name="Overmann J."/>
            <person name="Amann R."/>
            <person name="Jetten M.S.M."/>
            <person name="Mascher T."/>
            <person name="Medema M.H."/>
            <person name="Devos D.P."/>
            <person name="Kaster A.-K."/>
            <person name="Ovreas L."/>
            <person name="Rohde M."/>
            <person name="Galperin M.Y."/>
            <person name="Jogler C."/>
        </authorList>
    </citation>
    <scope>NUCLEOTIDE SEQUENCE [LARGE SCALE GENOMIC DNA]</scope>
    <source>
        <strain evidence="2 3">Enr13</strain>
    </source>
</reference>
<dbReference type="Gene3D" id="3.40.50.150">
    <property type="entry name" value="Vaccinia Virus protein VP39"/>
    <property type="match status" value="1"/>
</dbReference>
<feature type="domain" description="SHD" evidence="1">
    <location>
        <begin position="147"/>
        <end position="263"/>
    </location>
</feature>
<evidence type="ECO:0000313" key="3">
    <source>
        <dbReference type="Proteomes" id="UP000319004"/>
    </source>
</evidence>
<keyword evidence="3" id="KW-1185">Reference proteome</keyword>
<dbReference type="InterPro" id="IPR029063">
    <property type="entry name" value="SAM-dependent_MTases_sf"/>
</dbReference>
<dbReference type="NCBIfam" id="TIGR01444">
    <property type="entry name" value="fkbM_fam"/>
    <property type="match status" value="1"/>
</dbReference>
<protein>
    <recommendedName>
        <fullName evidence="1">SHD domain-containing protein</fullName>
    </recommendedName>
</protein>
<dbReference type="PANTHER" id="PTHR34203:SF15">
    <property type="entry name" value="SLL1173 PROTEIN"/>
    <property type="match status" value="1"/>
</dbReference>
<dbReference type="OrthoDB" id="4104638at2"/>
<dbReference type="Proteomes" id="UP000319004">
    <property type="component" value="Chromosome"/>
</dbReference>
<gene>
    <name evidence="2" type="ORF">Enr13x_30060</name>
</gene>
<dbReference type="Pfam" id="PF05050">
    <property type="entry name" value="Methyltransf_21"/>
    <property type="match status" value="1"/>
</dbReference>
<accession>A0A518HQN1</accession>
<dbReference type="PANTHER" id="PTHR34203">
    <property type="entry name" value="METHYLTRANSFERASE, FKBM FAMILY PROTEIN"/>
    <property type="match status" value="1"/>
</dbReference>
<dbReference type="EMBL" id="CP037423">
    <property type="protein sequence ID" value="QDV43152.1"/>
    <property type="molecule type" value="Genomic_DNA"/>
</dbReference>